<dbReference type="PANTHER" id="PTHR37944">
    <property type="entry name" value="PORIN B"/>
    <property type="match status" value="1"/>
</dbReference>
<reference evidence="3 4" key="1">
    <citation type="journal article" date="2014" name="World J. Microbiol. Biotechnol.">
        <title>Biodiversity and physiological characteristics of Antarctic and Arctic lichens-associated bacteria.</title>
        <authorList>
            <person name="Lee Y.M."/>
            <person name="Kim E.H."/>
            <person name="Lee H.K."/>
            <person name="Hong S.G."/>
        </authorList>
    </citation>
    <scope>NUCLEOTIDE SEQUENCE [LARGE SCALE GENOMIC DNA]</scope>
    <source>
        <strain evidence="3 4">PAMC 26569</strain>
    </source>
</reference>
<sequence length="429" mass="46524">MVPPLPAPEALFPGIFGVGTYLRDKGIAVLLDNVDEFDGIVKGQHHGSANAGQYGLETDIDWERLAGITGFSTHTVMVGRYGIPASRIFGDNLNPSQEIYGAGGNVAVHLVYAYGEETVANGRLDVAFGRMPVLNDFASSPLYCNFMNNSFCGNPKASSDNGAVSSYPDAGWAFRVRVRPTQATYIQSGIFFSEANIYSATNGYRSGFRFNSSQIRGETFPVQVGYEPAFGPDHLPGHYSVGFIYDNVNHADDYFDANGSAFAQSGLPQRVRKGQTAEYALVDQMVLRHGPGANNGLIAFGAVYHNDNSTSIRTSELNVGLIDHGFWKARPADGISAGFSYLEVSDKLGKTEALQQELGLPITGANGPFYNGQTTGVQSHTYVFEANYQIHVFRGVTFAPDFQYFIRPNAQANLPNAAVIGFKSHIELF</sequence>
<proteinExistence type="inferred from homology"/>
<keyword evidence="4" id="KW-1185">Reference proteome</keyword>
<dbReference type="Pfam" id="PF04966">
    <property type="entry name" value="OprB"/>
    <property type="match status" value="1"/>
</dbReference>
<dbReference type="AlphaFoldDB" id="A0A6M8HWQ1"/>
<organism evidence="3 4">
    <name type="scientific">Lichenicola cladoniae</name>
    <dbReference type="NCBI Taxonomy" id="1484109"/>
    <lineage>
        <taxon>Bacteria</taxon>
        <taxon>Pseudomonadati</taxon>
        <taxon>Pseudomonadota</taxon>
        <taxon>Alphaproteobacteria</taxon>
        <taxon>Acetobacterales</taxon>
        <taxon>Acetobacteraceae</taxon>
        <taxon>Lichenicola</taxon>
    </lineage>
</organism>
<dbReference type="InterPro" id="IPR052932">
    <property type="entry name" value="OprB_Porin"/>
</dbReference>
<dbReference type="KEGG" id="lck:HN018_20430"/>
<dbReference type="InterPro" id="IPR007049">
    <property type="entry name" value="Carb-sel_porin_OprB"/>
</dbReference>
<protein>
    <submittedName>
        <fullName evidence="3">Carbohydrate porin</fullName>
    </submittedName>
</protein>
<evidence type="ECO:0000256" key="1">
    <source>
        <dbReference type="ARBA" id="ARBA00008769"/>
    </source>
</evidence>
<dbReference type="GO" id="GO:0008643">
    <property type="term" value="P:carbohydrate transport"/>
    <property type="evidence" value="ECO:0007669"/>
    <property type="project" value="InterPro"/>
</dbReference>
<evidence type="ECO:0000313" key="4">
    <source>
        <dbReference type="Proteomes" id="UP000500767"/>
    </source>
</evidence>
<dbReference type="Proteomes" id="UP000500767">
    <property type="component" value="Chromosome"/>
</dbReference>
<dbReference type="EMBL" id="CP053708">
    <property type="protein sequence ID" value="QKE92832.1"/>
    <property type="molecule type" value="Genomic_DNA"/>
</dbReference>
<dbReference type="GO" id="GO:0016020">
    <property type="term" value="C:membrane"/>
    <property type="evidence" value="ECO:0007669"/>
    <property type="project" value="InterPro"/>
</dbReference>
<name>A0A6M8HWQ1_9PROT</name>
<dbReference type="InterPro" id="IPR038673">
    <property type="entry name" value="OprB_sf"/>
</dbReference>
<dbReference type="Gene3D" id="2.40.160.180">
    <property type="entry name" value="Carbohydrate-selective porin OprB"/>
    <property type="match status" value="1"/>
</dbReference>
<gene>
    <name evidence="3" type="ORF">HN018_20430</name>
</gene>
<evidence type="ECO:0000256" key="2">
    <source>
        <dbReference type="RuleBase" id="RU363072"/>
    </source>
</evidence>
<evidence type="ECO:0000313" key="3">
    <source>
        <dbReference type="EMBL" id="QKE92832.1"/>
    </source>
</evidence>
<accession>A0A6M8HWQ1</accession>
<dbReference type="PANTHER" id="PTHR37944:SF1">
    <property type="entry name" value="PORIN B"/>
    <property type="match status" value="1"/>
</dbReference>
<comment type="similarity">
    <text evidence="1 2">Belongs to the OprB family.</text>
</comment>
<dbReference type="GO" id="GO:0015288">
    <property type="term" value="F:porin activity"/>
    <property type="evidence" value="ECO:0007669"/>
    <property type="project" value="InterPro"/>
</dbReference>